<sequence>MSQIDLDNSEVKEHLPIKRILSGLNGKRFTNKELKAFIELHYKVTNPEIIIIKEPTNYFLEN</sequence>
<proteinExistence type="predicted"/>
<organism evidence="1">
    <name type="scientific">marine metagenome</name>
    <dbReference type="NCBI Taxonomy" id="408172"/>
    <lineage>
        <taxon>unclassified sequences</taxon>
        <taxon>metagenomes</taxon>
        <taxon>ecological metagenomes</taxon>
    </lineage>
</organism>
<name>A0A381XAP4_9ZZZZ</name>
<reference evidence="1" key="1">
    <citation type="submission" date="2018-05" db="EMBL/GenBank/DDBJ databases">
        <authorList>
            <person name="Lanie J.A."/>
            <person name="Ng W.-L."/>
            <person name="Kazmierczak K.M."/>
            <person name="Andrzejewski T.M."/>
            <person name="Davidsen T.M."/>
            <person name="Wayne K.J."/>
            <person name="Tettelin H."/>
            <person name="Glass J.I."/>
            <person name="Rusch D."/>
            <person name="Podicherti R."/>
            <person name="Tsui H.-C.T."/>
            <person name="Winkler M.E."/>
        </authorList>
    </citation>
    <scope>NUCLEOTIDE SEQUENCE</scope>
</reference>
<dbReference type="EMBL" id="UINC01014497">
    <property type="protein sequence ID" value="SVA61794.1"/>
    <property type="molecule type" value="Genomic_DNA"/>
</dbReference>
<dbReference type="AlphaFoldDB" id="A0A381XAP4"/>
<feature type="non-terminal residue" evidence="1">
    <location>
        <position position="62"/>
    </location>
</feature>
<protein>
    <submittedName>
        <fullName evidence="1">Uncharacterized protein</fullName>
    </submittedName>
</protein>
<evidence type="ECO:0000313" key="1">
    <source>
        <dbReference type="EMBL" id="SVA61794.1"/>
    </source>
</evidence>
<accession>A0A381XAP4</accession>
<gene>
    <name evidence="1" type="ORF">METZ01_LOCUS114648</name>
</gene>